<keyword evidence="3" id="KW-1185">Reference proteome</keyword>
<organism evidence="2 3">
    <name type="scientific">Geodia barretti</name>
    <name type="common">Barrett's horny sponge</name>
    <dbReference type="NCBI Taxonomy" id="519541"/>
    <lineage>
        <taxon>Eukaryota</taxon>
        <taxon>Metazoa</taxon>
        <taxon>Porifera</taxon>
        <taxon>Demospongiae</taxon>
        <taxon>Heteroscleromorpha</taxon>
        <taxon>Tetractinellida</taxon>
        <taxon>Astrophorina</taxon>
        <taxon>Geodiidae</taxon>
        <taxon>Geodia</taxon>
    </lineage>
</organism>
<gene>
    <name evidence="2" type="ORF">GBAR_LOCUS18541</name>
</gene>
<evidence type="ECO:0000313" key="2">
    <source>
        <dbReference type="EMBL" id="CAI8032843.1"/>
    </source>
</evidence>
<protein>
    <submittedName>
        <fullName evidence="2">Uncharacterized protein</fullName>
    </submittedName>
</protein>
<comment type="caution">
    <text evidence="2">The sequence shown here is derived from an EMBL/GenBank/DDBJ whole genome shotgun (WGS) entry which is preliminary data.</text>
</comment>
<feature type="region of interest" description="Disordered" evidence="1">
    <location>
        <begin position="78"/>
        <end position="97"/>
    </location>
</feature>
<sequence>MAIFLAHEVFSHLAPMSPSTNLFRTCFSLAEGEILILKSVNHSLLKFIACRRTPVHGPSTRAVLWLMTSIMTHSFPLSTPSATNATRPTSTKRLNTYGESIQREEYAKLLP</sequence>
<dbReference type="Proteomes" id="UP001174909">
    <property type="component" value="Unassembled WGS sequence"/>
</dbReference>
<name>A0AA35WT52_GEOBA</name>
<proteinExistence type="predicted"/>
<accession>A0AA35WT52</accession>
<reference evidence="2" key="1">
    <citation type="submission" date="2023-03" db="EMBL/GenBank/DDBJ databases">
        <authorList>
            <person name="Steffen K."/>
            <person name="Cardenas P."/>
        </authorList>
    </citation>
    <scope>NUCLEOTIDE SEQUENCE</scope>
</reference>
<evidence type="ECO:0000313" key="3">
    <source>
        <dbReference type="Proteomes" id="UP001174909"/>
    </source>
</evidence>
<dbReference type="AlphaFoldDB" id="A0AA35WT52"/>
<evidence type="ECO:0000256" key="1">
    <source>
        <dbReference type="SAM" id="MobiDB-lite"/>
    </source>
</evidence>
<dbReference type="EMBL" id="CASHTH010002633">
    <property type="protein sequence ID" value="CAI8032843.1"/>
    <property type="molecule type" value="Genomic_DNA"/>
</dbReference>